<dbReference type="InterPro" id="IPR036436">
    <property type="entry name" value="Disintegrin_dom_sf"/>
</dbReference>
<dbReference type="Gene3D" id="3.40.390.10">
    <property type="entry name" value="Collagenase (Catalytic Domain)"/>
    <property type="match status" value="1"/>
</dbReference>
<keyword evidence="17" id="KW-0325">Glycoprotein</keyword>
<feature type="binding site" evidence="18">
    <location>
        <position position="450"/>
    </location>
    <ligand>
        <name>Zn(2+)</name>
        <dbReference type="ChEBI" id="CHEBI:29105"/>
        <note>catalytic</note>
    </ligand>
</feature>
<evidence type="ECO:0000256" key="12">
    <source>
        <dbReference type="ARBA" id="ARBA00022989"/>
    </source>
</evidence>
<comment type="caution">
    <text evidence="23">The sequence shown here is derived from an EMBL/GenBank/DDBJ whole genome shotgun (WGS) entry which is preliminary data.</text>
</comment>
<dbReference type="EC" id="3.4.24.81" evidence="4"/>
<name>A0AA88H409_ARTSF</name>
<feature type="region of interest" description="Disordered" evidence="19">
    <location>
        <begin position="1058"/>
        <end position="1114"/>
    </location>
</feature>
<evidence type="ECO:0000256" key="18">
    <source>
        <dbReference type="PROSITE-ProRule" id="PRU00276"/>
    </source>
</evidence>
<evidence type="ECO:0000256" key="11">
    <source>
        <dbReference type="ARBA" id="ARBA00022833"/>
    </source>
</evidence>
<evidence type="ECO:0000313" key="23">
    <source>
        <dbReference type="EMBL" id="KAK2704290.1"/>
    </source>
</evidence>
<dbReference type="PROSITE" id="PS50215">
    <property type="entry name" value="ADAM_MEPRO"/>
    <property type="match status" value="1"/>
</dbReference>
<dbReference type="Pfam" id="PF13574">
    <property type="entry name" value="Reprolysin_2"/>
    <property type="match status" value="1"/>
</dbReference>
<dbReference type="Gene3D" id="4.10.70.10">
    <property type="entry name" value="Disintegrin domain"/>
    <property type="match status" value="1"/>
</dbReference>
<evidence type="ECO:0000256" key="4">
    <source>
        <dbReference type="ARBA" id="ARBA00012332"/>
    </source>
</evidence>
<keyword evidence="10" id="KW-0378">Hydrolase</keyword>
<feature type="domain" description="Peptidase M12B" evidence="22">
    <location>
        <begin position="287"/>
        <end position="507"/>
    </location>
</feature>
<dbReference type="PANTHER" id="PTHR45702">
    <property type="entry name" value="ADAM10/ADAM17 METALLOPEPTIDASE FAMILY MEMBER"/>
    <property type="match status" value="1"/>
</dbReference>
<sequence>MGSSGKLPKLYQQSLVWIFLSHFLFSVESGLILNDFIRHFEPVFYNHTDIIEQHRRFKRDDRQDRNEIRIRFNALNRLFKLRLWSDTSIFTEDASLENSEGKPIPFDVSRIYKGELEDDEKSHAEGIIKSDGTFEGFIHTPNELYYFDSSGSYFSEPLKFQTIAYRHSDVKYPEDDGCASHKLYLKRVEENRGYCEKSLCPSAKNSNSVIQNDIMLPEMADGSHVLLKNDLNDISALRNRNNLVRRKRSQEPLNFTTGGPIDKELYSGWIRGTEGRKRRALIDPKKKTCMLYLQADHLFYNKMGSEEACIESMTRHVQRVNNIYQAIDFDGDGEPDDINFMIKRIKVHTDSALSDTNYRYPGNYGVEKFLELFSEEDYDAFCLAYMFTYRDFDGGTLGLAWTGDLKNAGGVCEKNGHYRGSLKSLNTGIITLLNYGKHVPPAVSHVTLAHEIGHNFGSPHDPENNKDCTPGGEDGNYIMFARATSGDKKNNNKFSPCSLRSINGVLNAKARDSRGCFTEPKRAICGNGVVDPGEECDCGWEEDCKESCCFPMRSNPAMNEKPCTLRPFKVCSPSQGPCCTEECLLKQGAKCREDNGCRDSSYCDGTTAECPLSINKPNKTVCNDEFVCFMGECTGSICLAYGLESCQCLPKPGDPPTKSCELCCKKPGDDQECLSSFEWNYTPYDVPDMHAKPGTPCNNYNGYCDVFQRCREVDPSGPLATLRRLILSDESLATLKVWVETHWYVVMFVAVTLVAALIVVVKIFGKNPPIKHQSKTSHHRRYRNGPNRGAIQTRVENGIVIYPTAQRSKIGRAKNKHKKKVKTSKRKSETAKTHLKDKVTVWLENETVPVQTLKKQGSLDSLCDSKNKTTVASDIQLKSNTENPKKLSRSQSENHKNVERQVFTRSFSHTKNMMSLVQESKSNDAETKLELSSLKHTKCEEKQKPQTHPEQSKVGRLPKSKTETAISSKHNPRSPRKHLRSTSLQNLFAMIKHQTRRRDKKVIGLGRMKLVLKVNQKPSEKQKKKKKPKQVIVYSNNGYGEDTKIVSPPETAYQYPVKAVPNISKNSRPKRQASLEENSKQKKFIRQVSEPGHVPEIRVQENPLSTTEPPVSGN</sequence>
<dbReference type="CDD" id="cd04270">
    <property type="entry name" value="ZnMc_TACE_like"/>
    <property type="match status" value="1"/>
</dbReference>
<keyword evidence="11 18" id="KW-0862">Zinc</keyword>
<evidence type="ECO:0000256" key="15">
    <source>
        <dbReference type="ARBA" id="ARBA00023145"/>
    </source>
</evidence>
<accession>A0AA88H409</accession>
<reference evidence="23" key="1">
    <citation type="submission" date="2023-07" db="EMBL/GenBank/DDBJ databases">
        <title>Chromosome-level genome assembly of Artemia franciscana.</title>
        <authorList>
            <person name="Jo E."/>
        </authorList>
    </citation>
    <scope>NUCLEOTIDE SEQUENCE</scope>
    <source>
        <tissue evidence="23">Whole body</tissue>
    </source>
</reference>
<feature type="binding site" evidence="18">
    <location>
        <position position="454"/>
    </location>
    <ligand>
        <name>Zn(2+)</name>
        <dbReference type="ChEBI" id="CHEBI:29105"/>
        <note>catalytic</note>
    </ligand>
</feature>
<evidence type="ECO:0000256" key="13">
    <source>
        <dbReference type="ARBA" id="ARBA00023049"/>
    </source>
</evidence>
<dbReference type="InterPro" id="IPR051489">
    <property type="entry name" value="ADAM_Metalloproteinase"/>
</dbReference>
<dbReference type="GO" id="GO:0004222">
    <property type="term" value="F:metalloendopeptidase activity"/>
    <property type="evidence" value="ECO:0007669"/>
    <property type="project" value="InterPro"/>
</dbReference>
<keyword evidence="9" id="KW-0732">Signal</keyword>
<dbReference type="InterPro" id="IPR001762">
    <property type="entry name" value="Disintegrin_dom"/>
</dbReference>
<evidence type="ECO:0000256" key="1">
    <source>
        <dbReference type="ARBA" id="ARBA00001809"/>
    </source>
</evidence>
<dbReference type="GO" id="GO:0006509">
    <property type="term" value="P:membrane protein ectodomain proteolysis"/>
    <property type="evidence" value="ECO:0007669"/>
    <property type="project" value="TreeGrafter"/>
</dbReference>
<evidence type="ECO:0000259" key="21">
    <source>
        <dbReference type="PROSITE" id="PS50214"/>
    </source>
</evidence>
<evidence type="ECO:0000256" key="3">
    <source>
        <dbReference type="ARBA" id="ARBA00004479"/>
    </source>
</evidence>
<evidence type="ECO:0000256" key="20">
    <source>
        <dbReference type="SAM" id="Phobius"/>
    </source>
</evidence>
<dbReference type="Pfam" id="PF00200">
    <property type="entry name" value="Disintegrin"/>
    <property type="match status" value="1"/>
</dbReference>
<feature type="region of interest" description="Disordered" evidence="19">
    <location>
        <begin position="810"/>
        <end position="833"/>
    </location>
</feature>
<keyword evidence="5" id="KW-0645">Protease</keyword>
<evidence type="ECO:0000256" key="5">
    <source>
        <dbReference type="ARBA" id="ARBA00022670"/>
    </source>
</evidence>
<evidence type="ECO:0000256" key="9">
    <source>
        <dbReference type="ARBA" id="ARBA00022729"/>
    </source>
</evidence>
<evidence type="ECO:0000256" key="10">
    <source>
        <dbReference type="ARBA" id="ARBA00022801"/>
    </source>
</evidence>
<dbReference type="PROSITE" id="PS50214">
    <property type="entry name" value="DISINTEGRIN_2"/>
    <property type="match status" value="1"/>
</dbReference>
<evidence type="ECO:0000256" key="19">
    <source>
        <dbReference type="SAM" id="MobiDB-lite"/>
    </source>
</evidence>
<dbReference type="GO" id="GO:0005886">
    <property type="term" value="C:plasma membrane"/>
    <property type="evidence" value="ECO:0007669"/>
    <property type="project" value="TreeGrafter"/>
</dbReference>
<organism evidence="23 24">
    <name type="scientific">Artemia franciscana</name>
    <name type="common">Brine shrimp</name>
    <name type="synonym">Artemia sanfranciscana</name>
    <dbReference type="NCBI Taxonomy" id="6661"/>
    <lineage>
        <taxon>Eukaryota</taxon>
        <taxon>Metazoa</taxon>
        <taxon>Ecdysozoa</taxon>
        <taxon>Arthropoda</taxon>
        <taxon>Crustacea</taxon>
        <taxon>Branchiopoda</taxon>
        <taxon>Anostraca</taxon>
        <taxon>Artemiidae</taxon>
        <taxon>Artemia</taxon>
    </lineage>
</organism>
<keyword evidence="24" id="KW-1185">Reference proteome</keyword>
<proteinExistence type="predicted"/>
<evidence type="ECO:0000256" key="16">
    <source>
        <dbReference type="ARBA" id="ARBA00023157"/>
    </source>
</evidence>
<evidence type="ECO:0000256" key="2">
    <source>
        <dbReference type="ARBA" id="ARBA00001947"/>
    </source>
</evidence>
<protein>
    <recommendedName>
        <fullName evidence="4">ADAM10 endopeptidase</fullName>
        <ecNumber evidence="4">3.4.24.81</ecNumber>
    </recommendedName>
</protein>
<feature type="active site" evidence="18">
    <location>
        <position position="451"/>
    </location>
</feature>
<keyword evidence="15" id="KW-0865">Zymogen</keyword>
<keyword evidence="12 20" id="KW-1133">Transmembrane helix</keyword>
<dbReference type="Proteomes" id="UP001187531">
    <property type="component" value="Unassembled WGS sequence"/>
</dbReference>
<feature type="compositionally biased region" description="Polar residues" evidence="19">
    <location>
        <begin position="1102"/>
        <end position="1114"/>
    </location>
</feature>
<feature type="transmembrane region" description="Helical" evidence="20">
    <location>
        <begin position="743"/>
        <end position="765"/>
    </location>
</feature>
<dbReference type="InterPro" id="IPR024079">
    <property type="entry name" value="MetalloPept_cat_dom_sf"/>
</dbReference>
<comment type="caution">
    <text evidence="18">Lacks conserved residue(s) required for the propagation of feature annotation.</text>
</comment>
<keyword evidence="6" id="KW-0165">Cleavage on pair of basic residues</keyword>
<comment type="catalytic activity">
    <reaction evidence="1">
        <text>Endopeptidase of broad specificity.</text>
        <dbReference type="EC" id="3.4.24.81"/>
    </reaction>
</comment>
<dbReference type="SUPFAM" id="SSF55486">
    <property type="entry name" value="Metalloproteases ('zincins'), catalytic domain"/>
    <property type="match status" value="1"/>
</dbReference>
<feature type="domain" description="Disintegrin" evidence="21">
    <location>
        <begin position="522"/>
        <end position="618"/>
    </location>
</feature>
<evidence type="ECO:0000256" key="8">
    <source>
        <dbReference type="ARBA" id="ARBA00022723"/>
    </source>
</evidence>
<dbReference type="SMART" id="SM00050">
    <property type="entry name" value="DISIN"/>
    <property type="match status" value="1"/>
</dbReference>
<dbReference type="EMBL" id="JAVRJZ010000021">
    <property type="protein sequence ID" value="KAK2704290.1"/>
    <property type="molecule type" value="Genomic_DNA"/>
</dbReference>
<dbReference type="PANTHER" id="PTHR45702:SF3">
    <property type="entry name" value="KUZBANIAN-LIKE, ISOFORM A"/>
    <property type="match status" value="1"/>
</dbReference>
<evidence type="ECO:0000256" key="14">
    <source>
        <dbReference type="ARBA" id="ARBA00023136"/>
    </source>
</evidence>
<keyword evidence="13" id="KW-0482">Metalloprotease</keyword>
<evidence type="ECO:0000256" key="6">
    <source>
        <dbReference type="ARBA" id="ARBA00022685"/>
    </source>
</evidence>
<keyword evidence="8 18" id="KW-0479">Metal-binding</keyword>
<keyword evidence="14 20" id="KW-0472">Membrane</keyword>
<dbReference type="AlphaFoldDB" id="A0AA88H409"/>
<feature type="compositionally biased region" description="Basic residues" evidence="19">
    <location>
        <begin position="970"/>
        <end position="980"/>
    </location>
</feature>
<feature type="compositionally biased region" description="Basic residues" evidence="19">
    <location>
        <begin position="810"/>
        <end position="825"/>
    </location>
</feature>
<evidence type="ECO:0000256" key="17">
    <source>
        <dbReference type="ARBA" id="ARBA00023180"/>
    </source>
</evidence>
<feature type="binding site" evidence="18">
    <location>
        <position position="460"/>
    </location>
    <ligand>
        <name>Zn(2+)</name>
        <dbReference type="ChEBI" id="CHEBI:29105"/>
        <note>catalytic</note>
    </ligand>
</feature>
<feature type="region of interest" description="Disordered" evidence="19">
    <location>
        <begin position="935"/>
        <end position="982"/>
    </location>
</feature>
<evidence type="ECO:0000313" key="24">
    <source>
        <dbReference type="Proteomes" id="UP001187531"/>
    </source>
</evidence>
<keyword evidence="7 20" id="KW-0812">Transmembrane</keyword>
<dbReference type="Pfam" id="PF21299">
    <property type="entry name" value="ADAM10_Cys-rich"/>
    <property type="match status" value="1"/>
</dbReference>
<dbReference type="InterPro" id="IPR049038">
    <property type="entry name" value="ADAM10_Cys-rich"/>
</dbReference>
<keyword evidence="16" id="KW-1015">Disulfide bond</keyword>
<comment type="cofactor">
    <cofactor evidence="2">
        <name>Zn(2+)</name>
        <dbReference type="ChEBI" id="CHEBI:29105"/>
    </cofactor>
</comment>
<gene>
    <name evidence="23" type="ORF">QYM36_016626</name>
</gene>
<dbReference type="InterPro" id="IPR001590">
    <property type="entry name" value="Peptidase_M12B"/>
</dbReference>
<feature type="region of interest" description="Disordered" evidence="19">
    <location>
        <begin position="874"/>
        <end position="910"/>
    </location>
</feature>
<evidence type="ECO:0000256" key="7">
    <source>
        <dbReference type="ARBA" id="ARBA00022692"/>
    </source>
</evidence>
<dbReference type="GO" id="GO:0007219">
    <property type="term" value="P:Notch signaling pathway"/>
    <property type="evidence" value="ECO:0007669"/>
    <property type="project" value="TreeGrafter"/>
</dbReference>
<dbReference type="InterPro" id="IPR034025">
    <property type="entry name" value="ADAM10_ADAM17"/>
</dbReference>
<comment type="subcellular location">
    <subcellularLocation>
        <location evidence="3">Membrane</location>
        <topology evidence="3">Single-pass type I membrane protein</topology>
    </subcellularLocation>
</comment>
<dbReference type="SUPFAM" id="SSF57552">
    <property type="entry name" value="Blood coagulation inhibitor (disintegrin)"/>
    <property type="match status" value="1"/>
</dbReference>
<dbReference type="GO" id="GO:0046872">
    <property type="term" value="F:metal ion binding"/>
    <property type="evidence" value="ECO:0007669"/>
    <property type="project" value="UniProtKB-KW"/>
</dbReference>
<evidence type="ECO:0000259" key="22">
    <source>
        <dbReference type="PROSITE" id="PS50215"/>
    </source>
</evidence>